<dbReference type="GO" id="GO:0005829">
    <property type="term" value="C:cytosol"/>
    <property type="evidence" value="ECO:0007669"/>
    <property type="project" value="TreeGrafter"/>
</dbReference>
<gene>
    <name evidence="2" type="ORF">H0A72_01860</name>
</gene>
<dbReference type="Pfam" id="PF00117">
    <property type="entry name" value="GATase"/>
    <property type="match status" value="1"/>
</dbReference>
<feature type="domain" description="Glutamine amidotransferase" evidence="1">
    <location>
        <begin position="34"/>
        <end position="194"/>
    </location>
</feature>
<name>A0A853G0V3_9BURK</name>
<dbReference type="NCBIfam" id="NF006562">
    <property type="entry name" value="PRK09065.1"/>
    <property type="match status" value="1"/>
</dbReference>
<organism evidence="2 3">
    <name type="scientific">Parapusillimonas granuli</name>
    <dbReference type="NCBI Taxonomy" id="380911"/>
    <lineage>
        <taxon>Bacteria</taxon>
        <taxon>Pseudomonadati</taxon>
        <taxon>Pseudomonadota</taxon>
        <taxon>Betaproteobacteria</taxon>
        <taxon>Burkholderiales</taxon>
        <taxon>Alcaligenaceae</taxon>
        <taxon>Parapusillimonas</taxon>
    </lineage>
</organism>
<dbReference type="Proteomes" id="UP000559809">
    <property type="component" value="Unassembled WGS sequence"/>
</dbReference>
<evidence type="ECO:0000259" key="1">
    <source>
        <dbReference type="Pfam" id="PF00117"/>
    </source>
</evidence>
<dbReference type="AlphaFoldDB" id="A0A853G0V3"/>
<dbReference type="GO" id="GO:0016740">
    <property type="term" value="F:transferase activity"/>
    <property type="evidence" value="ECO:0007669"/>
    <property type="project" value="UniProtKB-KW"/>
</dbReference>
<dbReference type="InterPro" id="IPR029062">
    <property type="entry name" value="Class_I_gatase-like"/>
</dbReference>
<dbReference type="PROSITE" id="PS51273">
    <property type="entry name" value="GATASE_TYPE_1"/>
    <property type="match status" value="1"/>
</dbReference>
<accession>A0A853G0V3</accession>
<proteinExistence type="predicted"/>
<dbReference type="Gene3D" id="3.40.50.880">
    <property type="match status" value="1"/>
</dbReference>
<protein>
    <submittedName>
        <fullName evidence="2">Glutamine amidotransferase</fullName>
    </submittedName>
</protein>
<comment type="caution">
    <text evidence="2">The sequence shown here is derived from an EMBL/GenBank/DDBJ whole genome shotgun (WGS) entry which is preliminary data.</text>
</comment>
<dbReference type="InterPro" id="IPR044992">
    <property type="entry name" value="ChyE-like"/>
</dbReference>
<dbReference type="PANTHER" id="PTHR42695">
    <property type="entry name" value="GLUTAMINE AMIDOTRANSFERASE YLR126C-RELATED"/>
    <property type="match status" value="1"/>
</dbReference>
<dbReference type="RefSeq" id="WP_180153275.1">
    <property type="nucleotide sequence ID" value="NZ_JACCEM010000001.1"/>
</dbReference>
<dbReference type="PANTHER" id="PTHR42695:SF5">
    <property type="entry name" value="GLUTAMINE AMIDOTRANSFERASE YLR126C-RELATED"/>
    <property type="match status" value="1"/>
</dbReference>
<sequence length="239" mass="26391">MSDTRPFLIVHMGRPPRNVSVRVGNQDDWFLSALRGLEHPIQVVRPFEDEPLPSPAQFRAAVITGSWSMVTDQEPWSERTAEWVADAVEQESPILGVCYGHQLMARALGGEVGFHPKGREIGIKTIELLPDAVHDPLLKGLPAHFQANLSHLQAVLVPPTGAQVLARSDHDENQILRYGPKAWSVQFHPEFTPAIMAACIESQAARYAEEGFDVRGLMAQLGPTPQALAVLRRFAGMRV</sequence>
<dbReference type="InterPro" id="IPR017926">
    <property type="entry name" value="GATASE"/>
</dbReference>
<reference evidence="2 3" key="1">
    <citation type="submission" date="2020-07" db="EMBL/GenBank/DDBJ databases">
        <title>Taxonomic revisions and descriptions of new bacterial species based on genomic comparisons in the high-G+C-content subgroup of the family Alcaligenaceae.</title>
        <authorList>
            <person name="Szabo A."/>
            <person name="Felfoldi T."/>
        </authorList>
    </citation>
    <scope>NUCLEOTIDE SEQUENCE [LARGE SCALE GENOMIC DNA]</scope>
    <source>
        <strain evidence="2 3">LMG 24012</strain>
    </source>
</reference>
<evidence type="ECO:0000313" key="3">
    <source>
        <dbReference type="Proteomes" id="UP000559809"/>
    </source>
</evidence>
<keyword evidence="2" id="KW-0808">Transferase</keyword>
<dbReference type="EMBL" id="JACCEM010000001">
    <property type="protein sequence ID" value="NYT48046.1"/>
    <property type="molecule type" value="Genomic_DNA"/>
</dbReference>
<keyword evidence="2" id="KW-0315">Glutamine amidotransferase</keyword>
<evidence type="ECO:0000313" key="2">
    <source>
        <dbReference type="EMBL" id="NYT48046.1"/>
    </source>
</evidence>
<dbReference type="SUPFAM" id="SSF52317">
    <property type="entry name" value="Class I glutamine amidotransferase-like"/>
    <property type="match status" value="1"/>
</dbReference>
<dbReference type="CDD" id="cd01741">
    <property type="entry name" value="GATase1_1"/>
    <property type="match status" value="1"/>
</dbReference>
<keyword evidence="3" id="KW-1185">Reference proteome</keyword>